<dbReference type="EMBL" id="CP045895">
    <property type="protein sequence ID" value="QQP49258.1"/>
    <property type="molecule type" value="Genomic_DNA"/>
</dbReference>
<name>A0A7T8HFR4_CALRO</name>
<evidence type="ECO:0000256" key="1">
    <source>
        <dbReference type="ARBA" id="ARBA00009884"/>
    </source>
</evidence>
<organism evidence="2 3">
    <name type="scientific">Caligus rogercresseyi</name>
    <name type="common">Sea louse</name>
    <dbReference type="NCBI Taxonomy" id="217165"/>
    <lineage>
        <taxon>Eukaryota</taxon>
        <taxon>Metazoa</taxon>
        <taxon>Ecdysozoa</taxon>
        <taxon>Arthropoda</taxon>
        <taxon>Crustacea</taxon>
        <taxon>Multicrustacea</taxon>
        <taxon>Hexanauplia</taxon>
        <taxon>Copepoda</taxon>
        <taxon>Siphonostomatoida</taxon>
        <taxon>Caligidae</taxon>
        <taxon>Caligus</taxon>
    </lineage>
</organism>
<dbReference type="GO" id="GO:0016192">
    <property type="term" value="P:vesicle-mediated transport"/>
    <property type="evidence" value="ECO:0007669"/>
    <property type="project" value="InterPro"/>
</dbReference>
<dbReference type="PANTHER" id="PTHR11679">
    <property type="entry name" value="VESICLE PROTEIN SORTING-ASSOCIATED"/>
    <property type="match status" value="1"/>
</dbReference>
<dbReference type="Proteomes" id="UP000595437">
    <property type="component" value="Chromosome 6"/>
</dbReference>
<dbReference type="InterPro" id="IPR043154">
    <property type="entry name" value="Sec-1-like_dom1"/>
</dbReference>
<gene>
    <name evidence="2" type="ORF">FKW44_009852</name>
</gene>
<dbReference type="OrthoDB" id="10266265at2759"/>
<evidence type="ECO:0008006" key="4">
    <source>
        <dbReference type="Google" id="ProtNLM"/>
    </source>
</evidence>
<sequence>MSLSLPDLIRRSLFEELDEIKGMKTLIMDSSSMSTIDLACSKSLIMKKEVFLFEDIQKFRQPPSVTPPKLGHLKAIVVIRSSIENIEALLCALRKPIYQSFYLFFTNKIDSLTLKRLAEADMNEVVKGVKEIHIDLEPLLENVFILRPLEGRPQLNPSDVDIKRFAE</sequence>
<dbReference type="InterPro" id="IPR001619">
    <property type="entry name" value="Sec1-like"/>
</dbReference>
<feature type="non-terminal residue" evidence="2">
    <location>
        <position position="167"/>
    </location>
</feature>
<proteinExistence type="inferred from homology"/>
<dbReference type="Gene3D" id="3.40.50.2060">
    <property type="match status" value="1"/>
</dbReference>
<keyword evidence="3" id="KW-1185">Reference proteome</keyword>
<dbReference type="Pfam" id="PF00995">
    <property type="entry name" value="Sec1"/>
    <property type="match status" value="1"/>
</dbReference>
<evidence type="ECO:0000313" key="2">
    <source>
        <dbReference type="EMBL" id="QQP49258.1"/>
    </source>
</evidence>
<protein>
    <recommendedName>
        <fullName evidence="4">Vacuolar protein sorting-associated protein 45</fullName>
    </recommendedName>
</protein>
<evidence type="ECO:0000313" key="3">
    <source>
        <dbReference type="Proteomes" id="UP000595437"/>
    </source>
</evidence>
<reference evidence="3" key="1">
    <citation type="submission" date="2021-01" db="EMBL/GenBank/DDBJ databases">
        <title>Caligus Genome Assembly.</title>
        <authorList>
            <person name="Gallardo-Escarate C."/>
        </authorList>
    </citation>
    <scope>NUCLEOTIDE SEQUENCE [LARGE SCALE GENOMIC DNA]</scope>
</reference>
<comment type="similarity">
    <text evidence="1">Belongs to the STXBP/unc-18/SEC1 family.</text>
</comment>
<dbReference type="InterPro" id="IPR036045">
    <property type="entry name" value="Sec1-like_sf"/>
</dbReference>
<dbReference type="SUPFAM" id="SSF56815">
    <property type="entry name" value="Sec1/munc18-like (SM) proteins"/>
    <property type="match status" value="1"/>
</dbReference>
<dbReference type="AlphaFoldDB" id="A0A7T8HFR4"/>
<accession>A0A7T8HFR4</accession>